<proteinExistence type="predicted"/>
<dbReference type="InterPro" id="IPR011990">
    <property type="entry name" value="TPR-like_helical_dom_sf"/>
</dbReference>
<dbReference type="Gene3D" id="1.25.40.10">
    <property type="entry name" value="Tetratricopeptide repeat domain"/>
    <property type="match status" value="1"/>
</dbReference>
<dbReference type="Proteomes" id="UP001302719">
    <property type="component" value="Chromosome"/>
</dbReference>
<dbReference type="SUPFAM" id="SSF48452">
    <property type="entry name" value="TPR-like"/>
    <property type="match status" value="1"/>
</dbReference>
<protein>
    <submittedName>
        <fullName evidence="1">Tetratricopeptide repeat protein</fullName>
    </submittedName>
</protein>
<name>A0AA96GLJ9_9BACT</name>
<evidence type="ECO:0000313" key="1">
    <source>
        <dbReference type="EMBL" id="WNM59786.1"/>
    </source>
</evidence>
<sequence length="190" mass="21375">MNHIANRTLIIGWLLAGLIGLLTGCPTSSEWDRQWKQVHAALSRGQLQEAKDLLHRLLPTVRKQGPTDERYALVIYQLGEVARLEGQEIQAEAYYWEALPLLAQSLGSEHPRMADPLAALASLYQRKNQLEMARPLLKRALAIREKSWGLSAPQLLSTLQTYHALLLAEGHQEEATEIAGRIDRILKRSS</sequence>
<dbReference type="PROSITE" id="PS51257">
    <property type="entry name" value="PROKAR_LIPOPROTEIN"/>
    <property type="match status" value="1"/>
</dbReference>
<dbReference type="KEGG" id="nall:PP769_08530"/>
<dbReference type="PANTHER" id="PTHR47689">
    <property type="entry name" value="TETRATRICOPEPTIDE REPEAT (TPR)-LIKE SUPERFAMILY PROTEIN"/>
    <property type="match status" value="1"/>
</dbReference>
<accession>A0AA96GLJ9</accession>
<dbReference type="RefSeq" id="WP_312646636.1">
    <property type="nucleotide sequence ID" value="NZ_CP116967.1"/>
</dbReference>
<dbReference type="SMART" id="SM00028">
    <property type="entry name" value="TPR"/>
    <property type="match status" value="2"/>
</dbReference>
<dbReference type="Pfam" id="PF13424">
    <property type="entry name" value="TPR_12"/>
    <property type="match status" value="1"/>
</dbReference>
<dbReference type="AlphaFoldDB" id="A0AA96GLJ9"/>
<organism evidence="1 2">
    <name type="scientific">Candidatus Nitrospira allomarina</name>
    <dbReference type="NCBI Taxonomy" id="3020900"/>
    <lineage>
        <taxon>Bacteria</taxon>
        <taxon>Pseudomonadati</taxon>
        <taxon>Nitrospirota</taxon>
        <taxon>Nitrospiria</taxon>
        <taxon>Nitrospirales</taxon>
        <taxon>Nitrospiraceae</taxon>
        <taxon>Nitrospira</taxon>
    </lineage>
</organism>
<dbReference type="PANTHER" id="PTHR47689:SF2">
    <property type="entry name" value="TETRATRICOPEPTIDE REPEAT (TPR)-LIKE SUPERFAMILY PROTEIN"/>
    <property type="match status" value="1"/>
</dbReference>
<evidence type="ECO:0000313" key="2">
    <source>
        <dbReference type="Proteomes" id="UP001302719"/>
    </source>
</evidence>
<dbReference type="InterPro" id="IPR019734">
    <property type="entry name" value="TPR_rpt"/>
</dbReference>
<dbReference type="EMBL" id="CP116967">
    <property type="protein sequence ID" value="WNM59786.1"/>
    <property type="molecule type" value="Genomic_DNA"/>
</dbReference>
<gene>
    <name evidence="1" type="ORF">PP769_08530</name>
</gene>
<keyword evidence="2" id="KW-1185">Reference proteome</keyword>
<reference evidence="1 2" key="1">
    <citation type="submission" date="2023-01" db="EMBL/GenBank/DDBJ databases">
        <title>Cultivation and genomic characterization of new, ubiquitous marine nitrite-oxidizing bacteria from the Nitrospirales.</title>
        <authorList>
            <person name="Mueller A.J."/>
            <person name="Daebeler A."/>
            <person name="Herbold C.W."/>
            <person name="Kirkegaard R.H."/>
            <person name="Daims H."/>
        </authorList>
    </citation>
    <scope>NUCLEOTIDE SEQUENCE [LARGE SCALE GENOMIC DNA]</scope>
    <source>
        <strain evidence="1 2">VA</strain>
    </source>
</reference>